<accession>A0A5B7K980</accession>
<sequence>MARRHAQLASLPKLRLYVKCLRRHYYISYHHYTDVITTTATFTTPPINVQSPHGGQRCHGGRAELAANMLRRCTASL</sequence>
<evidence type="ECO:0000313" key="1">
    <source>
        <dbReference type="EMBL" id="MPD03640.1"/>
    </source>
</evidence>
<evidence type="ECO:0000313" key="2">
    <source>
        <dbReference type="Proteomes" id="UP000324222"/>
    </source>
</evidence>
<organism evidence="1 2">
    <name type="scientific">Portunus trituberculatus</name>
    <name type="common">Swimming crab</name>
    <name type="synonym">Neptunus trituberculatus</name>
    <dbReference type="NCBI Taxonomy" id="210409"/>
    <lineage>
        <taxon>Eukaryota</taxon>
        <taxon>Metazoa</taxon>
        <taxon>Ecdysozoa</taxon>
        <taxon>Arthropoda</taxon>
        <taxon>Crustacea</taxon>
        <taxon>Multicrustacea</taxon>
        <taxon>Malacostraca</taxon>
        <taxon>Eumalacostraca</taxon>
        <taxon>Eucarida</taxon>
        <taxon>Decapoda</taxon>
        <taxon>Pleocyemata</taxon>
        <taxon>Brachyura</taxon>
        <taxon>Eubrachyura</taxon>
        <taxon>Portunoidea</taxon>
        <taxon>Portunidae</taxon>
        <taxon>Portuninae</taxon>
        <taxon>Portunus</taxon>
    </lineage>
</organism>
<protein>
    <submittedName>
        <fullName evidence="1">Uncharacterized protein</fullName>
    </submittedName>
</protein>
<dbReference type="AlphaFoldDB" id="A0A5B7K980"/>
<dbReference type="EMBL" id="VSRR010137113">
    <property type="protein sequence ID" value="MPD03640.1"/>
    <property type="molecule type" value="Genomic_DNA"/>
</dbReference>
<comment type="caution">
    <text evidence="1">The sequence shown here is derived from an EMBL/GenBank/DDBJ whole genome shotgun (WGS) entry which is preliminary data.</text>
</comment>
<gene>
    <name evidence="1" type="ORF">E2C01_099282</name>
</gene>
<name>A0A5B7K980_PORTR</name>
<dbReference type="Proteomes" id="UP000324222">
    <property type="component" value="Unassembled WGS sequence"/>
</dbReference>
<keyword evidence="2" id="KW-1185">Reference proteome</keyword>
<reference evidence="1 2" key="1">
    <citation type="submission" date="2019-05" db="EMBL/GenBank/DDBJ databases">
        <title>Another draft genome of Portunus trituberculatus and its Hox gene families provides insights of decapod evolution.</title>
        <authorList>
            <person name="Jeong J.-H."/>
            <person name="Song I."/>
            <person name="Kim S."/>
            <person name="Choi T."/>
            <person name="Kim D."/>
            <person name="Ryu S."/>
            <person name="Kim W."/>
        </authorList>
    </citation>
    <scope>NUCLEOTIDE SEQUENCE [LARGE SCALE GENOMIC DNA]</scope>
    <source>
        <tissue evidence="1">Muscle</tissue>
    </source>
</reference>
<proteinExistence type="predicted"/>